<dbReference type="SUPFAM" id="SSF51735">
    <property type="entry name" value="NAD(P)-binding Rossmann-fold domains"/>
    <property type="match status" value="1"/>
</dbReference>
<evidence type="ECO:0000259" key="2">
    <source>
        <dbReference type="Pfam" id="PF13460"/>
    </source>
</evidence>
<dbReference type="GO" id="GO:0004074">
    <property type="term" value="F:biliverdin reductase [NAD(P)H] activity"/>
    <property type="evidence" value="ECO:0007669"/>
    <property type="project" value="TreeGrafter"/>
</dbReference>
<dbReference type="EMBL" id="KN880584">
    <property type="protein sequence ID" value="KIY65591.1"/>
    <property type="molecule type" value="Genomic_DNA"/>
</dbReference>
<name>A0A0D7B7R9_9AGAR</name>
<evidence type="ECO:0000313" key="3">
    <source>
        <dbReference type="EMBL" id="KIY65591.1"/>
    </source>
</evidence>
<accession>A0A0D7B7R9</accession>
<dbReference type="OrthoDB" id="10254221at2759"/>
<comment type="similarity">
    <text evidence="1">Belongs to the avfA family.</text>
</comment>
<proteinExistence type="inferred from homology"/>
<feature type="domain" description="NAD(P)-binding" evidence="2">
    <location>
        <begin position="7"/>
        <end position="209"/>
    </location>
</feature>
<evidence type="ECO:0000256" key="1">
    <source>
        <dbReference type="ARBA" id="ARBA00038376"/>
    </source>
</evidence>
<evidence type="ECO:0000313" key="4">
    <source>
        <dbReference type="Proteomes" id="UP000054007"/>
    </source>
</evidence>
<dbReference type="GO" id="GO:0042602">
    <property type="term" value="F:riboflavin reductase (NADPH) activity"/>
    <property type="evidence" value="ECO:0007669"/>
    <property type="project" value="TreeGrafter"/>
</dbReference>
<gene>
    <name evidence="3" type="ORF">CYLTODRAFT_424212</name>
</gene>
<dbReference type="Gene3D" id="3.40.50.720">
    <property type="entry name" value="NAD(P)-binding Rossmann-like Domain"/>
    <property type="match status" value="1"/>
</dbReference>
<dbReference type="InterPro" id="IPR016040">
    <property type="entry name" value="NAD(P)-bd_dom"/>
</dbReference>
<keyword evidence="4" id="KW-1185">Reference proteome</keyword>
<protein>
    <submittedName>
        <fullName evidence="3">NAD(P)-binding protein</fullName>
    </submittedName>
</protein>
<dbReference type="Pfam" id="PF13460">
    <property type="entry name" value="NAD_binding_10"/>
    <property type="match status" value="1"/>
</dbReference>
<dbReference type="PANTHER" id="PTHR43355">
    <property type="entry name" value="FLAVIN REDUCTASE (NADPH)"/>
    <property type="match status" value="1"/>
</dbReference>
<dbReference type="PANTHER" id="PTHR43355:SF2">
    <property type="entry name" value="FLAVIN REDUCTASE (NADPH)"/>
    <property type="match status" value="1"/>
</dbReference>
<reference evidence="3 4" key="1">
    <citation type="journal article" date="2015" name="Fungal Genet. Biol.">
        <title>Evolution of novel wood decay mechanisms in Agaricales revealed by the genome sequences of Fistulina hepatica and Cylindrobasidium torrendii.</title>
        <authorList>
            <person name="Floudas D."/>
            <person name="Held B.W."/>
            <person name="Riley R."/>
            <person name="Nagy L.G."/>
            <person name="Koehler G."/>
            <person name="Ransdell A.S."/>
            <person name="Younus H."/>
            <person name="Chow J."/>
            <person name="Chiniquy J."/>
            <person name="Lipzen A."/>
            <person name="Tritt A."/>
            <person name="Sun H."/>
            <person name="Haridas S."/>
            <person name="LaButti K."/>
            <person name="Ohm R.A."/>
            <person name="Kues U."/>
            <person name="Blanchette R.A."/>
            <person name="Grigoriev I.V."/>
            <person name="Minto R.E."/>
            <person name="Hibbett D.S."/>
        </authorList>
    </citation>
    <scope>NUCLEOTIDE SEQUENCE [LARGE SCALE GENOMIC DNA]</scope>
    <source>
        <strain evidence="3 4">FP15055 ss-10</strain>
    </source>
</reference>
<dbReference type="STRING" id="1314674.A0A0D7B7R9"/>
<organism evidence="3 4">
    <name type="scientific">Cylindrobasidium torrendii FP15055 ss-10</name>
    <dbReference type="NCBI Taxonomy" id="1314674"/>
    <lineage>
        <taxon>Eukaryota</taxon>
        <taxon>Fungi</taxon>
        <taxon>Dikarya</taxon>
        <taxon>Basidiomycota</taxon>
        <taxon>Agaricomycotina</taxon>
        <taxon>Agaricomycetes</taxon>
        <taxon>Agaricomycetidae</taxon>
        <taxon>Agaricales</taxon>
        <taxon>Marasmiineae</taxon>
        <taxon>Physalacriaceae</taxon>
        <taxon>Cylindrobasidium</taxon>
    </lineage>
</organism>
<dbReference type="InterPro" id="IPR036291">
    <property type="entry name" value="NAD(P)-bd_dom_sf"/>
</dbReference>
<dbReference type="Proteomes" id="UP000054007">
    <property type="component" value="Unassembled WGS sequence"/>
</dbReference>
<dbReference type="InterPro" id="IPR051606">
    <property type="entry name" value="Polyketide_Oxido-like"/>
</dbReference>
<sequence length="223" mass="24228">MHVLILGGTGPSGLLLIQEFLKTHGDSGSMVIYARTPSKIPQDISSRTNVTVIKGELDDKAALTSAFDGPKFDAVLSVLGPAQNHPPTRPIAAFYRVFIEIMAAHGCKRLIALSTPSAKDTRDTFSLATWLLVGFVKFFVNSAYRDIVEATEVIKEESTKHGIEWTIVRVPVLTMKTEQRPIAGYAGDGKVGIFLSRHALTEFYLNVLGSKEWIGKAPALSSA</sequence>
<dbReference type="AlphaFoldDB" id="A0A0D7B7R9"/>